<dbReference type="Gramene" id="rna3561">
    <property type="protein sequence ID" value="RHN79729.1"/>
    <property type="gene ID" value="gene3561"/>
</dbReference>
<dbReference type="OrthoDB" id="2020012at2759"/>
<dbReference type="Proteomes" id="UP000265566">
    <property type="component" value="Chromosome 1"/>
</dbReference>
<evidence type="ECO:0000256" key="1">
    <source>
        <dbReference type="SAM" id="Phobius"/>
    </source>
</evidence>
<dbReference type="PANTHER" id="PTHR36738:SF1">
    <property type="entry name" value="EXPRESSED PROTEIN"/>
    <property type="match status" value="1"/>
</dbReference>
<evidence type="ECO:0000313" key="3">
    <source>
        <dbReference type="EMBL" id="RHN79729.1"/>
    </source>
</evidence>
<reference evidence="2 5" key="2">
    <citation type="journal article" date="2014" name="BMC Genomics">
        <title>An improved genome release (version Mt4.0) for the model legume Medicago truncatula.</title>
        <authorList>
            <person name="Tang H."/>
            <person name="Krishnakumar V."/>
            <person name="Bidwell S."/>
            <person name="Rosen B."/>
            <person name="Chan A."/>
            <person name="Zhou S."/>
            <person name="Gentzbittel L."/>
            <person name="Childs K.L."/>
            <person name="Yandell M."/>
            <person name="Gundlach H."/>
            <person name="Mayer K.F."/>
            <person name="Schwartz D.C."/>
            <person name="Town C.D."/>
        </authorList>
    </citation>
    <scope>GENOME REANNOTATION</scope>
    <source>
        <strain evidence="2">A17</strain>
        <strain evidence="4 5">cv. Jemalong A17</strain>
    </source>
</reference>
<keyword evidence="1" id="KW-0472">Membrane</keyword>
<keyword evidence="1" id="KW-1133">Transmembrane helix</keyword>
<name>A0A072VK24_MEDTR</name>
<keyword evidence="5" id="KW-1185">Reference proteome</keyword>
<dbReference type="HOGENOM" id="CLU_038015_1_1_1"/>
<reference evidence="4" key="3">
    <citation type="submission" date="2015-04" db="UniProtKB">
        <authorList>
            <consortium name="EnsemblPlants"/>
        </authorList>
    </citation>
    <scope>IDENTIFICATION</scope>
    <source>
        <strain evidence="4">cv. Jemalong A17</strain>
    </source>
</reference>
<feature type="transmembrane region" description="Helical" evidence="1">
    <location>
        <begin position="112"/>
        <end position="130"/>
    </location>
</feature>
<dbReference type="EMBL" id="PSQE01000001">
    <property type="protein sequence ID" value="RHN79729.1"/>
    <property type="molecule type" value="Genomic_DNA"/>
</dbReference>
<reference evidence="3" key="5">
    <citation type="journal article" date="2018" name="Nat. Plants">
        <title>Whole-genome landscape of Medicago truncatula symbiotic genes.</title>
        <authorList>
            <person name="Pecrix Y."/>
            <person name="Gamas P."/>
            <person name="Carrere S."/>
        </authorList>
    </citation>
    <scope>NUCLEOTIDE SEQUENCE</scope>
    <source>
        <tissue evidence="3">Leaves</tissue>
    </source>
</reference>
<dbReference type="Gene3D" id="1.20.120.1770">
    <property type="match status" value="1"/>
</dbReference>
<dbReference type="InterPro" id="IPR025067">
    <property type="entry name" value="DUF4079"/>
</dbReference>
<reference evidence="2 5" key="1">
    <citation type="journal article" date="2011" name="Nature">
        <title>The Medicago genome provides insight into the evolution of rhizobial symbioses.</title>
        <authorList>
            <person name="Young N.D."/>
            <person name="Debelle F."/>
            <person name="Oldroyd G.E."/>
            <person name="Geurts R."/>
            <person name="Cannon S.B."/>
            <person name="Udvardi M.K."/>
            <person name="Benedito V.A."/>
            <person name="Mayer K.F."/>
            <person name="Gouzy J."/>
            <person name="Schoof H."/>
            <person name="Van de Peer Y."/>
            <person name="Proost S."/>
            <person name="Cook D.R."/>
            <person name="Meyers B.C."/>
            <person name="Spannagl M."/>
            <person name="Cheung F."/>
            <person name="De Mita S."/>
            <person name="Krishnakumar V."/>
            <person name="Gundlach H."/>
            <person name="Zhou S."/>
            <person name="Mudge J."/>
            <person name="Bharti A.K."/>
            <person name="Murray J.D."/>
            <person name="Naoumkina M.A."/>
            <person name="Rosen B."/>
            <person name="Silverstein K.A."/>
            <person name="Tang H."/>
            <person name="Rombauts S."/>
            <person name="Zhao P.X."/>
            <person name="Zhou P."/>
            <person name="Barbe V."/>
            <person name="Bardou P."/>
            <person name="Bechner M."/>
            <person name="Bellec A."/>
            <person name="Berger A."/>
            <person name="Berges H."/>
            <person name="Bidwell S."/>
            <person name="Bisseling T."/>
            <person name="Choisne N."/>
            <person name="Couloux A."/>
            <person name="Denny R."/>
            <person name="Deshpande S."/>
            <person name="Dai X."/>
            <person name="Doyle J.J."/>
            <person name="Dudez A.M."/>
            <person name="Farmer A.D."/>
            <person name="Fouteau S."/>
            <person name="Franken C."/>
            <person name="Gibelin C."/>
            <person name="Gish J."/>
            <person name="Goldstein S."/>
            <person name="Gonzalez A.J."/>
            <person name="Green P.J."/>
            <person name="Hallab A."/>
            <person name="Hartog M."/>
            <person name="Hua A."/>
            <person name="Humphray S.J."/>
            <person name="Jeong D.H."/>
            <person name="Jing Y."/>
            <person name="Jocker A."/>
            <person name="Kenton S.M."/>
            <person name="Kim D.J."/>
            <person name="Klee K."/>
            <person name="Lai H."/>
            <person name="Lang C."/>
            <person name="Lin S."/>
            <person name="Macmil S.L."/>
            <person name="Magdelenat G."/>
            <person name="Matthews L."/>
            <person name="McCorrison J."/>
            <person name="Monaghan E.L."/>
            <person name="Mun J.H."/>
            <person name="Najar F.Z."/>
            <person name="Nicholson C."/>
            <person name="Noirot C."/>
            <person name="O'Bleness M."/>
            <person name="Paule C.R."/>
            <person name="Poulain J."/>
            <person name="Prion F."/>
            <person name="Qin B."/>
            <person name="Qu C."/>
            <person name="Retzel E.F."/>
            <person name="Riddle C."/>
            <person name="Sallet E."/>
            <person name="Samain S."/>
            <person name="Samson N."/>
            <person name="Sanders I."/>
            <person name="Saurat O."/>
            <person name="Scarpelli C."/>
            <person name="Schiex T."/>
            <person name="Segurens B."/>
            <person name="Severin A.J."/>
            <person name="Sherrier D.J."/>
            <person name="Shi R."/>
            <person name="Sims S."/>
            <person name="Singer S.R."/>
            <person name="Sinharoy S."/>
            <person name="Sterck L."/>
            <person name="Viollet A."/>
            <person name="Wang B.B."/>
            <person name="Wang K."/>
            <person name="Wang M."/>
            <person name="Wang X."/>
            <person name="Warfsmann J."/>
            <person name="Weissenbach J."/>
            <person name="White D.D."/>
            <person name="White J.D."/>
            <person name="Wiley G.B."/>
            <person name="Wincker P."/>
            <person name="Xing Y."/>
            <person name="Yang L."/>
            <person name="Yao Z."/>
            <person name="Ying F."/>
            <person name="Zhai J."/>
            <person name="Zhou L."/>
            <person name="Zuber A."/>
            <person name="Denarie J."/>
            <person name="Dixon R.A."/>
            <person name="May G.D."/>
            <person name="Schwartz D.C."/>
            <person name="Rogers J."/>
            <person name="Quetier F."/>
            <person name="Town C.D."/>
            <person name="Roe B.A."/>
        </authorList>
    </citation>
    <scope>NUCLEOTIDE SEQUENCE [LARGE SCALE GENOMIC DNA]</scope>
    <source>
        <strain evidence="2">A17</strain>
        <strain evidence="4 5">cv. Jemalong A17</strain>
    </source>
</reference>
<feature type="transmembrane region" description="Helical" evidence="1">
    <location>
        <begin position="183"/>
        <end position="203"/>
    </location>
</feature>
<reference evidence="6" key="4">
    <citation type="journal article" date="2018" name="Nat. Plants">
        <title>Whole-genome landscape of Medicago truncatula symbiotic genes.</title>
        <authorList>
            <person name="Pecrix Y."/>
            <person name="Staton S.E."/>
            <person name="Sallet E."/>
            <person name="Lelandais-Briere C."/>
            <person name="Moreau S."/>
            <person name="Carrere S."/>
            <person name="Blein T."/>
            <person name="Jardinaud M.F."/>
            <person name="Latrasse D."/>
            <person name="Zouine M."/>
            <person name="Zahm M."/>
            <person name="Kreplak J."/>
            <person name="Mayjonade B."/>
            <person name="Satge C."/>
            <person name="Perez M."/>
            <person name="Cauet S."/>
            <person name="Marande W."/>
            <person name="Chantry-Darmon C."/>
            <person name="Lopez-Roques C."/>
            <person name="Bouchez O."/>
            <person name="Berard A."/>
            <person name="Debelle F."/>
            <person name="Munos S."/>
            <person name="Bendahmane A."/>
            <person name="Berges H."/>
            <person name="Niebel A."/>
            <person name="Buitink J."/>
            <person name="Frugier F."/>
            <person name="Benhamed M."/>
            <person name="Crespi M."/>
            <person name="Gouzy J."/>
            <person name="Gamas P."/>
        </authorList>
    </citation>
    <scope>NUCLEOTIDE SEQUENCE [LARGE SCALE GENOMIC DNA]</scope>
    <source>
        <strain evidence="6">cv. Jemalong A17</strain>
    </source>
</reference>
<keyword evidence="1 2" id="KW-0812">Transmembrane</keyword>
<protein>
    <submittedName>
        <fullName evidence="2">Transmembrane protein, putative</fullName>
    </submittedName>
</protein>
<evidence type="ECO:0000313" key="4">
    <source>
        <dbReference type="EnsemblPlants" id="KEH42172"/>
    </source>
</evidence>
<dbReference type="EnsemblPlants" id="KEH42172">
    <property type="protein sequence ID" value="KEH42172"/>
    <property type="gene ID" value="MTR_1g063070"/>
</dbReference>
<evidence type="ECO:0000313" key="6">
    <source>
        <dbReference type="Proteomes" id="UP000265566"/>
    </source>
</evidence>
<accession>A0A072VK24</accession>
<proteinExistence type="predicted"/>
<dbReference type="AlphaFoldDB" id="A0A072VK24"/>
<organism evidence="2 5">
    <name type="scientific">Medicago truncatula</name>
    <name type="common">Barrel medic</name>
    <name type="synonym">Medicago tribuloides</name>
    <dbReference type="NCBI Taxonomy" id="3880"/>
    <lineage>
        <taxon>Eukaryota</taxon>
        <taxon>Viridiplantae</taxon>
        <taxon>Streptophyta</taxon>
        <taxon>Embryophyta</taxon>
        <taxon>Tracheophyta</taxon>
        <taxon>Spermatophyta</taxon>
        <taxon>Magnoliopsida</taxon>
        <taxon>eudicotyledons</taxon>
        <taxon>Gunneridae</taxon>
        <taxon>Pentapetalae</taxon>
        <taxon>rosids</taxon>
        <taxon>fabids</taxon>
        <taxon>Fabales</taxon>
        <taxon>Fabaceae</taxon>
        <taxon>Papilionoideae</taxon>
        <taxon>50 kb inversion clade</taxon>
        <taxon>NPAAA clade</taxon>
        <taxon>Hologalegina</taxon>
        <taxon>IRL clade</taxon>
        <taxon>Trifolieae</taxon>
        <taxon>Medicago</taxon>
    </lineage>
</organism>
<dbReference type="Pfam" id="PF13301">
    <property type="entry name" value="DUF4079"/>
    <property type="match status" value="1"/>
</dbReference>
<feature type="transmembrane region" description="Helical" evidence="1">
    <location>
        <begin position="151"/>
        <end position="171"/>
    </location>
</feature>
<dbReference type="Proteomes" id="UP000002051">
    <property type="component" value="Unassembled WGS sequence"/>
</dbReference>
<evidence type="ECO:0000313" key="5">
    <source>
        <dbReference type="Proteomes" id="UP000002051"/>
    </source>
</evidence>
<feature type="transmembrane region" description="Helical" evidence="1">
    <location>
        <begin position="215"/>
        <end position="236"/>
    </location>
</feature>
<evidence type="ECO:0000313" key="2">
    <source>
        <dbReference type="EMBL" id="KEH42172.1"/>
    </source>
</evidence>
<gene>
    <name evidence="2" type="ordered locus">MTR_1g063070</name>
    <name evidence="3" type="ORF">MtrunA17_Chr1g0180501</name>
</gene>
<dbReference type="EMBL" id="CM001217">
    <property type="protein sequence ID" value="KEH42172.1"/>
    <property type="molecule type" value="Genomic_DNA"/>
</dbReference>
<dbReference type="STRING" id="3880.A0A072VK24"/>
<sequence>MAMLTATTSIVTNLRPLSPISFNNSRQISSLGTSTTRLHLKCHATKEDSPQSIESTRPKSETILHSFSPLPLLYAAALLPGDGAVRSAFAPFVEIVKSLNLPDWLVHWGHPANMAVVLFAMGGYGTYLGFRIRFSDDVEEKAKAKDLHPKLLAGMFFFFALGATGGVTSLLTTDKPIFDSPHAVTGVIGLALLTIQTILPSLFEGNPGLRNVHGILGSSIMTLFLVHAALGLQLGLSS</sequence>
<dbReference type="PANTHER" id="PTHR36738">
    <property type="entry name" value="EXPRESSED PROTEIN"/>
    <property type="match status" value="1"/>
</dbReference>